<reference evidence="1 2" key="1">
    <citation type="journal article" date="2020" name="Genome Biol. Evol.">
        <title>A new high-quality draft genome assembly of the Chinese cordyceps Ophiocordyceps sinensis.</title>
        <authorList>
            <person name="Shu R."/>
            <person name="Zhang J."/>
            <person name="Meng Q."/>
            <person name="Zhang H."/>
            <person name="Zhou G."/>
            <person name="Li M."/>
            <person name="Wu P."/>
            <person name="Zhao Y."/>
            <person name="Chen C."/>
            <person name="Qin Q."/>
        </authorList>
    </citation>
    <scope>NUCLEOTIDE SEQUENCE [LARGE SCALE GENOMIC DNA]</scope>
    <source>
        <strain evidence="1 2">IOZ07</strain>
    </source>
</reference>
<dbReference type="AlphaFoldDB" id="A0A8H4PRN5"/>
<gene>
    <name evidence="1" type="ORF">G6O67_005472</name>
</gene>
<dbReference type="EMBL" id="JAAVMX010000005">
    <property type="protein sequence ID" value="KAF4509184.1"/>
    <property type="molecule type" value="Genomic_DNA"/>
</dbReference>
<proteinExistence type="predicted"/>
<keyword evidence="2" id="KW-1185">Reference proteome</keyword>
<protein>
    <submittedName>
        <fullName evidence="1">Uncharacterized protein</fullName>
    </submittedName>
</protein>
<evidence type="ECO:0000313" key="2">
    <source>
        <dbReference type="Proteomes" id="UP000557566"/>
    </source>
</evidence>
<evidence type="ECO:0000313" key="1">
    <source>
        <dbReference type="EMBL" id="KAF4509184.1"/>
    </source>
</evidence>
<dbReference type="Proteomes" id="UP000557566">
    <property type="component" value="Unassembled WGS sequence"/>
</dbReference>
<accession>A0A8H4PRN5</accession>
<organism evidence="1 2">
    <name type="scientific">Ophiocordyceps sinensis</name>
    <dbReference type="NCBI Taxonomy" id="72228"/>
    <lineage>
        <taxon>Eukaryota</taxon>
        <taxon>Fungi</taxon>
        <taxon>Dikarya</taxon>
        <taxon>Ascomycota</taxon>
        <taxon>Pezizomycotina</taxon>
        <taxon>Sordariomycetes</taxon>
        <taxon>Hypocreomycetidae</taxon>
        <taxon>Hypocreales</taxon>
        <taxon>Ophiocordycipitaceae</taxon>
        <taxon>Ophiocordyceps</taxon>
    </lineage>
</organism>
<sequence length="313" mass="31908">MWPWVFWSGTGRLFVLYEAKSRGKKGGALALGYGILTPSEGHPHAVRERAHLGRGKGRHDPDGPLDKVVDSQLLHARQGGLVSGRVGDGGQVRGDGAGNLDARHLAADDEDAALERSRGGAQQALEVVIVAAVDDGDAEGLGQGLDGDNGLSKVAGSDDDVVKEGRLSAAVVGLEDYLPAALFSSSPSPTGLGADDSGAQAQAEARTGSQVAVEVASQVAADVPGARDGVGVGVPGQVGKVHRVAALVGEHERMELAGEGGGGRARPQATDGALDVDEADGAEEALVVQQQRLCGDEARGTGAWGGEREQECE</sequence>
<name>A0A8H4PRN5_9HYPO</name>
<comment type="caution">
    <text evidence="1">The sequence shown here is derived from an EMBL/GenBank/DDBJ whole genome shotgun (WGS) entry which is preliminary data.</text>
</comment>